<sequence>MKPKQILYKAKIVATSESMTSNRTTYHSSEDDKDPIYTTEWNKEKKLTRENINNKIETCLDHMQSIHVRRQMVVWQNVGPEVAAWQSVRPEVTAWQSVGPEVAAWQSVGPEVVIR</sequence>
<organism evidence="1 2">
    <name type="scientific">Dendrobium thyrsiflorum</name>
    <name type="common">Pinecone-like raceme dendrobium</name>
    <name type="synonym">Orchid</name>
    <dbReference type="NCBI Taxonomy" id="117978"/>
    <lineage>
        <taxon>Eukaryota</taxon>
        <taxon>Viridiplantae</taxon>
        <taxon>Streptophyta</taxon>
        <taxon>Embryophyta</taxon>
        <taxon>Tracheophyta</taxon>
        <taxon>Spermatophyta</taxon>
        <taxon>Magnoliopsida</taxon>
        <taxon>Liliopsida</taxon>
        <taxon>Asparagales</taxon>
        <taxon>Orchidaceae</taxon>
        <taxon>Epidendroideae</taxon>
        <taxon>Malaxideae</taxon>
        <taxon>Dendrobiinae</taxon>
        <taxon>Dendrobium</taxon>
    </lineage>
</organism>
<dbReference type="EMBL" id="JANQDX010000003">
    <property type="protein sequence ID" value="KAL0926586.1"/>
    <property type="molecule type" value="Genomic_DNA"/>
</dbReference>
<evidence type="ECO:0000313" key="2">
    <source>
        <dbReference type="Proteomes" id="UP001552299"/>
    </source>
</evidence>
<gene>
    <name evidence="1" type="ORF">M5K25_002825</name>
</gene>
<dbReference type="Proteomes" id="UP001552299">
    <property type="component" value="Unassembled WGS sequence"/>
</dbReference>
<reference evidence="1 2" key="1">
    <citation type="journal article" date="2024" name="Plant Biotechnol. J.">
        <title>Dendrobium thyrsiflorum genome and its molecular insights into genes involved in important horticultural traits.</title>
        <authorList>
            <person name="Chen B."/>
            <person name="Wang J.Y."/>
            <person name="Zheng P.J."/>
            <person name="Li K.L."/>
            <person name="Liang Y.M."/>
            <person name="Chen X.F."/>
            <person name="Zhang C."/>
            <person name="Zhao X."/>
            <person name="He X."/>
            <person name="Zhang G.Q."/>
            <person name="Liu Z.J."/>
            <person name="Xu Q."/>
        </authorList>
    </citation>
    <scope>NUCLEOTIDE SEQUENCE [LARGE SCALE GENOMIC DNA]</scope>
    <source>
        <strain evidence="1">GZMU011</strain>
    </source>
</reference>
<dbReference type="AlphaFoldDB" id="A0ABD0VVT3"/>
<accession>A0ABD0VVT3</accession>
<proteinExistence type="predicted"/>
<keyword evidence="2" id="KW-1185">Reference proteome</keyword>
<protein>
    <submittedName>
        <fullName evidence="1">Uncharacterized protein</fullName>
    </submittedName>
</protein>
<comment type="caution">
    <text evidence="1">The sequence shown here is derived from an EMBL/GenBank/DDBJ whole genome shotgun (WGS) entry which is preliminary data.</text>
</comment>
<evidence type="ECO:0000313" key="1">
    <source>
        <dbReference type="EMBL" id="KAL0926586.1"/>
    </source>
</evidence>
<name>A0ABD0VVT3_DENTH</name>